<dbReference type="OrthoDB" id="6415022at2759"/>
<dbReference type="SUPFAM" id="SSF53474">
    <property type="entry name" value="alpha/beta-Hydrolases"/>
    <property type="match status" value="1"/>
</dbReference>
<keyword evidence="3" id="KW-1185">Reference proteome</keyword>
<proteinExistence type="predicted"/>
<dbReference type="PANTHER" id="PTHR13136">
    <property type="entry name" value="TESTIS DEVELOPMENT PROTEIN PRTD"/>
    <property type="match status" value="1"/>
</dbReference>
<comment type="caution">
    <text evidence="2">The sequence shown here is derived from an EMBL/GenBank/DDBJ whole genome shotgun (WGS) entry which is preliminary data.</text>
</comment>
<accession>A0A8B6H0Y0</accession>
<name>A0A8B6H0Y0_MYTGA</name>
<feature type="domain" description="KANL3/Tex30 alpha/beta hydrolase-like" evidence="1">
    <location>
        <begin position="55"/>
        <end position="216"/>
    </location>
</feature>
<dbReference type="InterPro" id="IPR029058">
    <property type="entry name" value="AB_hydrolase_fold"/>
</dbReference>
<dbReference type="Pfam" id="PF20408">
    <property type="entry name" value="Abhydrolase_11"/>
    <property type="match status" value="1"/>
</dbReference>
<reference evidence="2" key="1">
    <citation type="submission" date="2018-11" db="EMBL/GenBank/DDBJ databases">
        <authorList>
            <person name="Alioto T."/>
            <person name="Alioto T."/>
        </authorList>
    </citation>
    <scope>NUCLEOTIDE SEQUENCE</scope>
</reference>
<dbReference type="PANTHER" id="PTHR13136:SF11">
    <property type="entry name" value="TESTIS-EXPRESSED PROTEIN 30"/>
    <property type="match status" value="1"/>
</dbReference>
<sequence>MHYIRPPAEKTAGQNPFYLRKLCPYYRCITIELGKKKYEACLTYYNDPAKISYGIILTHGAGGDMNHKQLVGIAEKLAKAGYLVLRFTCKGLNLAYRTKVFTGIVDYVKENYPHLKGCFIGGRSMGSRAAVGVCCDSKMTDFLQGVICLSYPLHKPNDFKQLRDGPLNDVTKPVLFVSGTDDNMCDREMFLPVLDHMTKSQVHWIEGGNHGLEIKGKPIEDIVLEIELVIRTFIQECLTDKLKRTKVQKAVKKKIKTQ</sequence>
<dbReference type="AlphaFoldDB" id="A0A8B6H0Y0"/>
<organism evidence="2 3">
    <name type="scientific">Mytilus galloprovincialis</name>
    <name type="common">Mediterranean mussel</name>
    <dbReference type="NCBI Taxonomy" id="29158"/>
    <lineage>
        <taxon>Eukaryota</taxon>
        <taxon>Metazoa</taxon>
        <taxon>Spiralia</taxon>
        <taxon>Lophotrochozoa</taxon>
        <taxon>Mollusca</taxon>
        <taxon>Bivalvia</taxon>
        <taxon>Autobranchia</taxon>
        <taxon>Pteriomorphia</taxon>
        <taxon>Mytilida</taxon>
        <taxon>Mytiloidea</taxon>
        <taxon>Mytilidae</taxon>
        <taxon>Mytilinae</taxon>
        <taxon>Mytilus</taxon>
    </lineage>
</organism>
<dbReference type="InterPro" id="IPR046879">
    <property type="entry name" value="KANL3/Tex30_Abhydrolase"/>
</dbReference>
<evidence type="ECO:0000313" key="2">
    <source>
        <dbReference type="EMBL" id="VDI72089.1"/>
    </source>
</evidence>
<gene>
    <name evidence="2" type="ORF">MGAL_10B065853</name>
</gene>
<dbReference type="InterPro" id="IPR026555">
    <property type="entry name" value="NSL3/Tex30"/>
</dbReference>
<evidence type="ECO:0000259" key="1">
    <source>
        <dbReference type="Pfam" id="PF20408"/>
    </source>
</evidence>
<dbReference type="Gene3D" id="3.40.50.1820">
    <property type="entry name" value="alpha/beta hydrolase"/>
    <property type="match status" value="1"/>
</dbReference>
<protein>
    <recommendedName>
        <fullName evidence="1">KANL3/Tex30 alpha/beta hydrolase-like domain-containing protein</fullName>
    </recommendedName>
</protein>
<dbReference type="Proteomes" id="UP000596742">
    <property type="component" value="Unassembled WGS sequence"/>
</dbReference>
<evidence type="ECO:0000313" key="3">
    <source>
        <dbReference type="Proteomes" id="UP000596742"/>
    </source>
</evidence>
<dbReference type="EMBL" id="UYJE01009289">
    <property type="protein sequence ID" value="VDI72089.1"/>
    <property type="molecule type" value="Genomic_DNA"/>
</dbReference>